<dbReference type="EMBL" id="SDMK01000002">
    <property type="protein sequence ID" value="RXS94922.1"/>
    <property type="molecule type" value="Genomic_DNA"/>
</dbReference>
<dbReference type="Proteomes" id="UP000290253">
    <property type="component" value="Unassembled WGS sequence"/>
</dbReference>
<proteinExistence type="inferred from homology"/>
<feature type="chain" id="PRO_5020600672" evidence="5">
    <location>
        <begin position="26"/>
        <end position="420"/>
    </location>
</feature>
<evidence type="ECO:0000256" key="5">
    <source>
        <dbReference type="SAM" id="SignalP"/>
    </source>
</evidence>
<dbReference type="GO" id="GO:0004650">
    <property type="term" value="F:polygalacturonase activity"/>
    <property type="evidence" value="ECO:0007669"/>
    <property type="project" value="InterPro"/>
</dbReference>
<evidence type="ECO:0000256" key="4">
    <source>
        <dbReference type="RuleBase" id="RU361169"/>
    </source>
</evidence>
<dbReference type="SUPFAM" id="SSF51126">
    <property type="entry name" value="Pectin lyase-like"/>
    <property type="match status" value="1"/>
</dbReference>
<gene>
    <name evidence="6" type="ORF">ESZ00_09790</name>
</gene>
<comment type="caution">
    <text evidence="6">The sequence shown here is derived from an EMBL/GenBank/DDBJ whole genome shotgun (WGS) entry which is preliminary data.</text>
</comment>
<protein>
    <submittedName>
        <fullName evidence="6">Glycoside hydrolase family 28 protein</fullName>
    </submittedName>
</protein>
<accession>A0A4Q1SCF8</accession>
<organism evidence="6 7">
    <name type="scientific">Silvibacterium dinghuense</name>
    <dbReference type="NCBI Taxonomy" id="1560006"/>
    <lineage>
        <taxon>Bacteria</taxon>
        <taxon>Pseudomonadati</taxon>
        <taxon>Acidobacteriota</taxon>
        <taxon>Terriglobia</taxon>
        <taxon>Terriglobales</taxon>
        <taxon>Acidobacteriaceae</taxon>
        <taxon>Silvibacterium</taxon>
    </lineage>
</organism>
<evidence type="ECO:0000256" key="3">
    <source>
        <dbReference type="ARBA" id="ARBA00023295"/>
    </source>
</evidence>
<dbReference type="PANTHER" id="PTHR31339:SF3">
    <property type="entry name" value="PECTIN LYASE-LIKE SUPERFAMILY PROTEIN"/>
    <property type="match status" value="1"/>
</dbReference>
<keyword evidence="7" id="KW-1185">Reference proteome</keyword>
<dbReference type="GO" id="GO:0005975">
    <property type="term" value="P:carbohydrate metabolic process"/>
    <property type="evidence" value="ECO:0007669"/>
    <property type="project" value="InterPro"/>
</dbReference>
<dbReference type="AlphaFoldDB" id="A0A4Q1SCF8"/>
<keyword evidence="2 4" id="KW-0378">Hydrolase</keyword>
<dbReference type="InterPro" id="IPR012334">
    <property type="entry name" value="Pectin_lyas_fold"/>
</dbReference>
<comment type="similarity">
    <text evidence="1 4">Belongs to the glycosyl hydrolase 28 family.</text>
</comment>
<evidence type="ECO:0000313" key="7">
    <source>
        <dbReference type="Proteomes" id="UP000290253"/>
    </source>
</evidence>
<dbReference type="SMART" id="SM00710">
    <property type="entry name" value="PbH1"/>
    <property type="match status" value="4"/>
</dbReference>
<reference evidence="6 7" key="1">
    <citation type="journal article" date="2016" name="Int. J. Syst. Evol. Microbiol.">
        <title>Acidipila dinghuensis sp. nov., an acidobacterium isolated from forest soil.</title>
        <authorList>
            <person name="Jiang Y.W."/>
            <person name="Wang J."/>
            <person name="Chen M.H."/>
            <person name="Lv Y.Y."/>
            <person name="Qiu L.H."/>
        </authorList>
    </citation>
    <scope>NUCLEOTIDE SEQUENCE [LARGE SCALE GENOMIC DNA]</scope>
    <source>
        <strain evidence="6 7">DHOF10</strain>
    </source>
</reference>
<dbReference type="InterPro" id="IPR006626">
    <property type="entry name" value="PbH1"/>
</dbReference>
<feature type="signal peptide" evidence="5">
    <location>
        <begin position="1"/>
        <end position="25"/>
    </location>
</feature>
<dbReference type="Pfam" id="PF00295">
    <property type="entry name" value="Glyco_hydro_28"/>
    <property type="match status" value="1"/>
</dbReference>
<evidence type="ECO:0000313" key="6">
    <source>
        <dbReference type="EMBL" id="RXS94922.1"/>
    </source>
</evidence>
<dbReference type="InterPro" id="IPR051801">
    <property type="entry name" value="GH28_Enzymes"/>
</dbReference>
<evidence type="ECO:0000256" key="2">
    <source>
        <dbReference type="ARBA" id="ARBA00022801"/>
    </source>
</evidence>
<dbReference type="OrthoDB" id="107371at2"/>
<dbReference type="InterPro" id="IPR011050">
    <property type="entry name" value="Pectin_lyase_fold/virulence"/>
</dbReference>
<dbReference type="Gene3D" id="2.160.20.10">
    <property type="entry name" value="Single-stranded right-handed beta-helix, Pectin lyase-like"/>
    <property type="match status" value="1"/>
</dbReference>
<sequence>MKIKSTPCQAALLCFALSVATFAHASGKVCDVRAFGAAGDGHSKDTAAIQKAIDSCAETGGTVRFTPGTYFSAPLEWKSHVRLQLDSGATLLGSSDMDDYPIREDAPWRRVSLLHADHATDIALTGAGIVDGNGQIWWTQQESDRHAGLKEKPRPMLFDLTHSSKIRIDGVTIQNSPQYNIMAVLCDGLTVRNVKILNPGRNAPNTDGIDPISSSHVFIEHDLIDTGDDDIAIKSGLVERGDPDVPSTHITIRNCALRNGHGLSIGSETAGGVRDVHVEHVTFQGTRQGIRIKSARGRGNDIGNFVFKAITLSGVEVPIQITAYYTGGVHGDTAQPMTPHTPRFHDFRIENVRATGAKQAAEIYGLPESPIRNLVLRHVHIASEKGAAMQYAQIRATDFVVTASSGESILKGPGLDMERK</sequence>
<dbReference type="PANTHER" id="PTHR31339">
    <property type="entry name" value="PECTIN LYASE-RELATED"/>
    <property type="match status" value="1"/>
</dbReference>
<dbReference type="InterPro" id="IPR000743">
    <property type="entry name" value="Glyco_hydro_28"/>
</dbReference>
<evidence type="ECO:0000256" key="1">
    <source>
        <dbReference type="ARBA" id="ARBA00008834"/>
    </source>
</evidence>
<keyword evidence="5" id="KW-0732">Signal</keyword>
<keyword evidence="3 4" id="KW-0326">Glycosidase</keyword>
<name>A0A4Q1SCF8_9BACT</name>